<dbReference type="AlphaFoldDB" id="A0ABD0U2V0"/>
<keyword evidence="1" id="KW-0175">Coiled coil</keyword>
<dbReference type="Gene3D" id="3.90.20.10">
    <property type="match status" value="1"/>
</dbReference>
<protein>
    <submittedName>
        <fullName evidence="2">Uncharacterized protein</fullName>
    </submittedName>
</protein>
<keyword evidence="3" id="KW-1185">Reference proteome</keyword>
<proteinExistence type="predicted"/>
<dbReference type="Proteomes" id="UP001552299">
    <property type="component" value="Unassembled WGS sequence"/>
</dbReference>
<gene>
    <name evidence="2" type="ORF">M5K25_024791</name>
</gene>
<name>A0ABD0U2V0_DENTH</name>
<evidence type="ECO:0000313" key="3">
    <source>
        <dbReference type="Proteomes" id="UP001552299"/>
    </source>
</evidence>
<dbReference type="EMBL" id="JANQDX010000018">
    <property type="protein sequence ID" value="KAL0906308.1"/>
    <property type="molecule type" value="Genomic_DNA"/>
</dbReference>
<feature type="coiled-coil region" evidence="1">
    <location>
        <begin position="57"/>
        <end position="84"/>
    </location>
</feature>
<accession>A0ABD0U2V0</accession>
<sequence>MADPEIDHGFLYDEQGRVDIFHSPFFDVHFSDEDVTANDYIDRILYQRIKFVSENILGPTAKKMEALEAEMEQLKARMEERFSGVKERFSSMENRFGDVEDMMKKMIEMQSKASPAIPRDDRKGKTL</sequence>
<comment type="caution">
    <text evidence="2">The sequence shown here is derived from an EMBL/GenBank/DDBJ whole genome shotgun (WGS) entry which is preliminary data.</text>
</comment>
<evidence type="ECO:0000256" key="1">
    <source>
        <dbReference type="SAM" id="Coils"/>
    </source>
</evidence>
<reference evidence="2 3" key="1">
    <citation type="journal article" date="2024" name="Plant Biotechnol. J.">
        <title>Dendrobium thyrsiflorum genome and its molecular insights into genes involved in important horticultural traits.</title>
        <authorList>
            <person name="Chen B."/>
            <person name="Wang J.Y."/>
            <person name="Zheng P.J."/>
            <person name="Li K.L."/>
            <person name="Liang Y.M."/>
            <person name="Chen X.F."/>
            <person name="Zhang C."/>
            <person name="Zhao X."/>
            <person name="He X."/>
            <person name="Zhang G.Q."/>
            <person name="Liu Z.J."/>
            <person name="Xu Q."/>
        </authorList>
    </citation>
    <scope>NUCLEOTIDE SEQUENCE [LARGE SCALE GENOMIC DNA]</scope>
    <source>
        <strain evidence="2">GZMU011</strain>
    </source>
</reference>
<organism evidence="2 3">
    <name type="scientific">Dendrobium thyrsiflorum</name>
    <name type="common">Pinecone-like raceme dendrobium</name>
    <name type="synonym">Orchid</name>
    <dbReference type="NCBI Taxonomy" id="117978"/>
    <lineage>
        <taxon>Eukaryota</taxon>
        <taxon>Viridiplantae</taxon>
        <taxon>Streptophyta</taxon>
        <taxon>Embryophyta</taxon>
        <taxon>Tracheophyta</taxon>
        <taxon>Spermatophyta</taxon>
        <taxon>Magnoliopsida</taxon>
        <taxon>Liliopsida</taxon>
        <taxon>Asparagales</taxon>
        <taxon>Orchidaceae</taxon>
        <taxon>Epidendroideae</taxon>
        <taxon>Malaxideae</taxon>
        <taxon>Dendrobiinae</taxon>
        <taxon>Dendrobium</taxon>
    </lineage>
</organism>
<evidence type="ECO:0000313" key="2">
    <source>
        <dbReference type="EMBL" id="KAL0906308.1"/>
    </source>
</evidence>